<dbReference type="Proteomes" id="UP000273022">
    <property type="component" value="Unassembled WGS sequence"/>
</dbReference>
<keyword evidence="2" id="KW-1185">Reference proteome</keyword>
<protein>
    <submittedName>
        <fullName evidence="1">Uncharacterized protein</fullName>
    </submittedName>
</protein>
<sequence length="269" mass="30631">MSVEFTVPSLLAYLQNNPSALKRKDDIYFLFLPNNSCYKIESNFEGKKEVVALRGFFQLDLAFNSISITYQKGNIGESIILEAVSKYTRLPKQVKNPKTENKPLTSLNPNSAVPVLAFKSVCEQLKLTHNERKAYLKLNLTMFVFSYENKSVSLIKSDELLASTESEASVPVIASTKFDSLVRENTRHLLQIMLLCSDSKFRAYNEIEIPTGKDPKEVEQLKTLLKQWIKLNVSSKHRDEVYRLLTDSDATTLSEPLHDCIIWGRQTTV</sequence>
<gene>
    <name evidence="1" type="ORF">D5R81_07165</name>
</gene>
<dbReference type="RefSeq" id="WP_121852975.1">
    <property type="nucleotide sequence ID" value="NZ_CP037952.1"/>
</dbReference>
<evidence type="ECO:0000313" key="2">
    <source>
        <dbReference type="Proteomes" id="UP000273022"/>
    </source>
</evidence>
<dbReference type="AlphaFoldDB" id="A0A3A6TPX1"/>
<evidence type="ECO:0000313" key="1">
    <source>
        <dbReference type="EMBL" id="RJY18013.1"/>
    </source>
</evidence>
<reference evidence="1 2" key="1">
    <citation type="submission" date="2018-09" db="EMBL/GenBank/DDBJ databases">
        <title>Phylogeny of the Shewanellaceae, and recommendation for two new genera, Pseudoshewanella and Parashewanella.</title>
        <authorList>
            <person name="Wang G."/>
        </authorList>
    </citation>
    <scope>NUCLEOTIDE SEQUENCE [LARGE SCALE GENOMIC DNA]</scope>
    <source>
        <strain evidence="1 2">KCTC 22492</strain>
    </source>
</reference>
<dbReference type="EMBL" id="QYYH01000034">
    <property type="protein sequence ID" value="RJY18013.1"/>
    <property type="molecule type" value="Genomic_DNA"/>
</dbReference>
<proteinExistence type="predicted"/>
<comment type="caution">
    <text evidence="1">The sequence shown here is derived from an EMBL/GenBank/DDBJ whole genome shotgun (WGS) entry which is preliminary data.</text>
</comment>
<accession>A0A3A6TPX1</accession>
<organism evidence="1 2">
    <name type="scientific">Parashewanella spongiae</name>
    <dbReference type="NCBI Taxonomy" id="342950"/>
    <lineage>
        <taxon>Bacteria</taxon>
        <taxon>Pseudomonadati</taxon>
        <taxon>Pseudomonadota</taxon>
        <taxon>Gammaproteobacteria</taxon>
        <taxon>Alteromonadales</taxon>
        <taxon>Shewanellaceae</taxon>
        <taxon>Parashewanella</taxon>
    </lineage>
</organism>
<name>A0A3A6TPX1_9GAMM</name>